<evidence type="ECO:0000256" key="2">
    <source>
        <dbReference type="ARBA" id="ARBA00009045"/>
    </source>
</evidence>
<dbReference type="GO" id="GO:0004252">
    <property type="term" value="F:serine-type endopeptidase activity"/>
    <property type="evidence" value="ECO:0007669"/>
    <property type="project" value="InterPro"/>
</dbReference>
<keyword evidence="5 8" id="KW-1133">Transmembrane helix</keyword>
<feature type="transmembrane region" description="Helical" evidence="8">
    <location>
        <begin position="190"/>
        <end position="212"/>
    </location>
</feature>
<dbReference type="OrthoDB" id="10260614at2759"/>
<feature type="transmembrane region" description="Helical" evidence="8">
    <location>
        <begin position="293"/>
        <end position="312"/>
    </location>
</feature>
<evidence type="ECO:0000256" key="1">
    <source>
        <dbReference type="ARBA" id="ARBA00004141"/>
    </source>
</evidence>
<evidence type="ECO:0000256" key="6">
    <source>
        <dbReference type="ARBA" id="ARBA00023136"/>
    </source>
</evidence>
<dbReference type="InterPro" id="IPR022764">
    <property type="entry name" value="Peptidase_S54_rhomboid_dom"/>
</dbReference>
<feature type="transmembrane region" description="Helical" evidence="8">
    <location>
        <begin position="232"/>
        <end position="252"/>
    </location>
</feature>
<dbReference type="Gene3D" id="1.20.1540.10">
    <property type="entry name" value="Rhomboid-like"/>
    <property type="match status" value="1"/>
</dbReference>
<dbReference type="PANTHER" id="PTHR43731:SF14">
    <property type="entry name" value="PRESENILIN-ASSOCIATED RHOMBOID-LIKE PROTEIN, MITOCHONDRIAL"/>
    <property type="match status" value="1"/>
</dbReference>
<dbReference type="Pfam" id="PF01694">
    <property type="entry name" value="Rhomboid"/>
    <property type="match status" value="1"/>
</dbReference>
<dbReference type="PANTHER" id="PTHR43731">
    <property type="entry name" value="RHOMBOID PROTEASE"/>
    <property type="match status" value="1"/>
</dbReference>
<protein>
    <recommendedName>
        <fullName evidence="9">Peptidase S54 rhomboid domain-containing protein</fullName>
    </recommendedName>
</protein>
<keyword evidence="6 8" id="KW-0472">Membrane</keyword>
<evidence type="ECO:0000256" key="7">
    <source>
        <dbReference type="SAM" id="MobiDB-lite"/>
    </source>
</evidence>
<dbReference type="GO" id="GO:0016020">
    <property type="term" value="C:membrane"/>
    <property type="evidence" value="ECO:0007669"/>
    <property type="project" value="UniProtKB-SubCell"/>
</dbReference>
<evidence type="ECO:0000313" key="11">
    <source>
        <dbReference type="Proteomes" id="UP000800093"/>
    </source>
</evidence>
<name>A0A9P4N8C6_9PLEO</name>
<sequence length="368" mass="41745">MSTFRTLQSLLRPSSPVFRNLGLATRRRSPYQLRTFLHTSKGQDRHRPSHHNANRHKPQPEVELLPDQDHYVSEEQIRRVMDGASRIKVRYLGPGIFAVAVSAGIYVYLAYRQADEETRPSSYRQYRPPAWPHSRDLPGPTEVMSQYWRELNPISKVSAGIIATCGAIHLQSFIFPKYWNSLWHMPARNLPYTLFTSTFVHSGALHLGFNMWACYNFLLPTGYSRAFEGNPYHVLSFFLSTGVLTAYAQHFATKFARPTYPPAALIPSGGASGALFSIFAVFCMQYPDAGVGIIFLPFSFPAINFLPCVMLFDLYGMVKGYKALNFGHAAHLSGMLIGIAYSAFDGKSLIWNPLVRYFKRSLQEKRRT</sequence>
<keyword evidence="3 8" id="KW-0812">Transmembrane</keyword>
<feature type="transmembrane region" description="Helical" evidence="8">
    <location>
        <begin position="91"/>
        <end position="111"/>
    </location>
</feature>
<evidence type="ECO:0000313" key="10">
    <source>
        <dbReference type="EMBL" id="KAF2268739.1"/>
    </source>
</evidence>
<comment type="caution">
    <text evidence="10">The sequence shown here is derived from an EMBL/GenBank/DDBJ whole genome shotgun (WGS) entry which is preliminary data.</text>
</comment>
<evidence type="ECO:0000256" key="8">
    <source>
        <dbReference type="SAM" id="Phobius"/>
    </source>
</evidence>
<keyword evidence="4" id="KW-0378">Hydrolase</keyword>
<comment type="subcellular location">
    <subcellularLocation>
        <location evidence="1">Membrane</location>
        <topology evidence="1">Multi-pass membrane protein</topology>
    </subcellularLocation>
</comment>
<dbReference type="EMBL" id="ML986585">
    <property type="protein sequence ID" value="KAF2268739.1"/>
    <property type="molecule type" value="Genomic_DNA"/>
</dbReference>
<dbReference type="Proteomes" id="UP000800093">
    <property type="component" value="Unassembled WGS sequence"/>
</dbReference>
<feature type="transmembrane region" description="Helical" evidence="8">
    <location>
        <begin position="324"/>
        <end position="344"/>
    </location>
</feature>
<reference evidence="11" key="1">
    <citation type="journal article" date="2020" name="Stud. Mycol.">
        <title>101 Dothideomycetes genomes: A test case for predicting lifestyles and emergence of pathogens.</title>
        <authorList>
            <person name="Haridas S."/>
            <person name="Albert R."/>
            <person name="Binder M."/>
            <person name="Bloem J."/>
            <person name="LaButti K."/>
            <person name="Salamov A."/>
            <person name="Andreopoulos B."/>
            <person name="Baker S."/>
            <person name="Barry K."/>
            <person name="Bills G."/>
            <person name="Bluhm B."/>
            <person name="Cannon C."/>
            <person name="Castanera R."/>
            <person name="Culley D."/>
            <person name="Daum C."/>
            <person name="Ezra D."/>
            <person name="Gonzalez J."/>
            <person name="Henrissat B."/>
            <person name="Kuo A."/>
            <person name="Liang C."/>
            <person name="Lipzen A."/>
            <person name="Lutzoni F."/>
            <person name="Magnuson J."/>
            <person name="Mondo S."/>
            <person name="Nolan M."/>
            <person name="Ohm R."/>
            <person name="Pangilinan J."/>
            <person name="Park H.-J."/>
            <person name="Ramirez L."/>
            <person name="Alfaro M."/>
            <person name="Sun H."/>
            <person name="Tritt A."/>
            <person name="Yoshinaga Y."/>
            <person name="Zwiers L.-H."/>
            <person name="Turgeon B."/>
            <person name="Goodwin S."/>
            <person name="Spatafora J."/>
            <person name="Crous P."/>
            <person name="Grigoriev I."/>
        </authorList>
    </citation>
    <scope>NUCLEOTIDE SEQUENCE [LARGE SCALE GENOMIC DNA]</scope>
    <source>
        <strain evidence="11">CBS 304.66</strain>
    </source>
</reference>
<dbReference type="SUPFAM" id="SSF144091">
    <property type="entry name" value="Rhomboid-like"/>
    <property type="match status" value="1"/>
</dbReference>
<feature type="region of interest" description="Disordered" evidence="7">
    <location>
        <begin position="39"/>
        <end position="62"/>
    </location>
</feature>
<comment type="similarity">
    <text evidence="2">Belongs to the peptidase S54 family.</text>
</comment>
<gene>
    <name evidence="10" type="ORF">CC78DRAFT_529725</name>
</gene>
<organism evidence="10 11">
    <name type="scientific">Lojkania enalia</name>
    <dbReference type="NCBI Taxonomy" id="147567"/>
    <lineage>
        <taxon>Eukaryota</taxon>
        <taxon>Fungi</taxon>
        <taxon>Dikarya</taxon>
        <taxon>Ascomycota</taxon>
        <taxon>Pezizomycotina</taxon>
        <taxon>Dothideomycetes</taxon>
        <taxon>Pleosporomycetidae</taxon>
        <taxon>Pleosporales</taxon>
        <taxon>Pleosporales incertae sedis</taxon>
        <taxon>Lojkania</taxon>
    </lineage>
</organism>
<feature type="transmembrane region" description="Helical" evidence="8">
    <location>
        <begin position="264"/>
        <end position="287"/>
    </location>
</feature>
<evidence type="ECO:0000256" key="3">
    <source>
        <dbReference type="ARBA" id="ARBA00022692"/>
    </source>
</evidence>
<evidence type="ECO:0000259" key="9">
    <source>
        <dbReference type="Pfam" id="PF01694"/>
    </source>
</evidence>
<feature type="compositionally biased region" description="Basic residues" evidence="7">
    <location>
        <begin position="47"/>
        <end position="57"/>
    </location>
</feature>
<proteinExistence type="inferred from homology"/>
<dbReference type="InterPro" id="IPR035952">
    <property type="entry name" value="Rhomboid-like_sf"/>
</dbReference>
<evidence type="ECO:0000256" key="5">
    <source>
        <dbReference type="ARBA" id="ARBA00022989"/>
    </source>
</evidence>
<keyword evidence="11" id="KW-1185">Reference proteome</keyword>
<dbReference type="AlphaFoldDB" id="A0A9P4N8C6"/>
<evidence type="ECO:0000256" key="4">
    <source>
        <dbReference type="ARBA" id="ARBA00022801"/>
    </source>
</evidence>
<dbReference type="InterPro" id="IPR050925">
    <property type="entry name" value="Rhomboid_protease_S54"/>
</dbReference>
<accession>A0A9P4N8C6</accession>
<feature type="domain" description="Peptidase S54 rhomboid" evidence="9">
    <location>
        <begin position="192"/>
        <end position="345"/>
    </location>
</feature>
<dbReference type="GO" id="GO:0006465">
    <property type="term" value="P:signal peptide processing"/>
    <property type="evidence" value="ECO:0007669"/>
    <property type="project" value="TreeGrafter"/>
</dbReference>